<dbReference type="AlphaFoldDB" id="A0A8H6KKU9"/>
<dbReference type="PANTHER" id="PTHR11266:SF93">
    <property type="entry name" value="INTEGRAL MEMBRANE PROTEIN 25D9-6"/>
    <property type="match status" value="1"/>
</dbReference>
<name>A0A8H6KKU9_9PEZI</name>
<comment type="similarity">
    <text evidence="2 6">Belongs to the peroxisomal membrane protein PXMP2/4 family.</text>
</comment>
<dbReference type="GO" id="GO:0005778">
    <property type="term" value="C:peroxisomal membrane"/>
    <property type="evidence" value="ECO:0007669"/>
    <property type="project" value="TreeGrafter"/>
</dbReference>
<keyword evidence="5 6" id="KW-0472">Membrane</keyword>
<evidence type="ECO:0000256" key="1">
    <source>
        <dbReference type="ARBA" id="ARBA00004141"/>
    </source>
</evidence>
<dbReference type="EMBL" id="WIGM01000229">
    <property type="protein sequence ID" value="KAF6832808.1"/>
    <property type="molecule type" value="Genomic_DNA"/>
</dbReference>
<accession>A0A8H6KKU9</accession>
<evidence type="ECO:0000256" key="5">
    <source>
        <dbReference type="ARBA" id="ARBA00023136"/>
    </source>
</evidence>
<gene>
    <name evidence="8" type="ORF">CMUS01_06788</name>
</gene>
<organism evidence="8 9">
    <name type="scientific">Colletotrichum musicola</name>
    <dbReference type="NCBI Taxonomy" id="2175873"/>
    <lineage>
        <taxon>Eukaryota</taxon>
        <taxon>Fungi</taxon>
        <taxon>Dikarya</taxon>
        <taxon>Ascomycota</taxon>
        <taxon>Pezizomycotina</taxon>
        <taxon>Sordariomycetes</taxon>
        <taxon>Hypocreomycetidae</taxon>
        <taxon>Glomerellales</taxon>
        <taxon>Glomerellaceae</taxon>
        <taxon>Colletotrichum</taxon>
        <taxon>Colletotrichum orchidearum species complex</taxon>
    </lineage>
</organism>
<feature type="region of interest" description="Disordered" evidence="7">
    <location>
        <begin position="243"/>
        <end position="286"/>
    </location>
</feature>
<evidence type="ECO:0000313" key="8">
    <source>
        <dbReference type="EMBL" id="KAF6832808.1"/>
    </source>
</evidence>
<proteinExistence type="inferred from homology"/>
<feature type="transmembrane region" description="Helical" evidence="6">
    <location>
        <begin position="211"/>
        <end position="228"/>
    </location>
</feature>
<dbReference type="Proteomes" id="UP000639643">
    <property type="component" value="Unassembled WGS sequence"/>
</dbReference>
<evidence type="ECO:0000256" key="7">
    <source>
        <dbReference type="SAM" id="MobiDB-lite"/>
    </source>
</evidence>
<dbReference type="PANTHER" id="PTHR11266">
    <property type="entry name" value="PEROXISOMAL MEMBRANE PROTEIN 2, PXMP2 MPV17"/>
    <property type="match status" value="1"/>
</dbReference>
<reference evidence="8" key="1">
    <citation type="journal article" date="2020" name="Phytopathology">
        <title>Genome Sequence Resources of Colletotrichum truncatum, C. plurivorum, C. musicola, and C. sojae: Four Species Pathogenic to Soybean (Glycine max).</title>
        <authorList>
            <person name="Rogerio F."/>
            <person name="Boufleur T.R."/>
            <person name="Ciampi-Guillardi M."/>
            <person name="Sukno S.A."/>
            <person name="Thon M.R."/>
            <person name="Massola Junior N.S."/>
            <person name="Baroncelli R."/>
        </authorList>
    </citation>
    <scope>NUCLEOTIDE SEQUENCE</scope>
    <source>
        <strain evidence="8">LFN0074</strain>
    </source>
</reference>
<comment type="subcellular location">
    <subcellularLocation>
        <location evidence="1">Membrane</location>
        <topology evidence="1">Multi-pass membrane protein</topology>
    </subcellularLocation>
</comment>
<evidence type="ECO:0000256" key="2">
    <source>
        <dbReference type="ARBA" id="ARBA00006824"/>
    </source>
</evidence>
<keyword evidence="9" id="KW-1185">Reference proteome</keyword>
<evidence type="ECO:0000256" key="4">
    <source>
        <dbReference type="ARBA" id="ARBA00022989"/>
    </source>
</evidence>
<feature type="transmembrane region" description="Helical" evidence="6">
    <location>
        <begin position="150"/>
        <end position="172"/>
    </location>
</feature>
<feature type="transmembrane region" description="Helical" evidence="6">
    <location>
        <begin position="111"/>
        <end position="130"/>
    </location>
</feature>
<evidence type="ECO:0000256" key="6">
    <source>
        <dbReference type="RuleBase" id="RU363053"/>
    </source>
</evidence>
<dbReference type="OrthoDB" id="860at2759"/>
<keyword evidence="4 6" id="KW-1133">Transmembrane helix</keyword>
<protein>
    <submittedName>
        <fullName evidence="8">Integral membrane protein</fullName>
    </submittedName>
</protein>
<dbReference type="InterPro" id="IPR007248">
    <property type="entry name" value="Mpv17_PMP22"/>
</dbReference>
<comment type="caution">
    <text evidence="8">The sequence shown here is derived from an EMBL/GenBank/DDBJ whole genome shotgun (WGS) entry which is preliminary data.</text>
</comment>
<evidence type="ECO:0000256" key="3">
    <source>
        <dbReference type="ARBA" id="ARBA00022692"/>
    </source>
</evidence>
<evidence type="ECO:0000313" key="9">
    <source>
        <dbReference type="Proteomes" id="UP000639643"/>
    </source>
</evidence>
<sequence>MSVKFEKETKETLQKGVDKVQEIFNPEKPLPGTSGKHPISEAIGTAITGGRKNAGSKGYLAAYIKQLEENPLRTKMLTAGTLAGAQELIASFLAKDRNKHGNYFTSRVPKMAAYGALVSAPLGHFLIWVLQKTFAGRTSLRAKILQIIVSNLIVAPIQNSVYLTAMALIAGAKTYHQVRATVKVGFWKVMKVSWITSPLCLAFAQKFLPDQLWVPFFNLVAFIIGTYINTTTKKKRLTALRKKHFGDGRAPPPSMGGRPEDYPGHPGHPGHPGGHPGPMGGPNPPY</sequence>
<keyword evidence="3 6" id="KW-0812">Transmembrane</keyword>
<dbReference type="Pfam" id="PF04117">
    <property type="entry name" value="Mpv17_PMP22"/>
    <property type="match status" value="1"/>
</dbReference>